<name>A0A249XUJ7_9CAUD</name>
<dbReference type="InterPro" id="IPR007119">
    <property type="entry name" value="Phage_tail_spike_N"/>
</dbReference>
<accession>A0A249XUJ7</accession>
<dbReference type="InterPro" id="IPR010572">
    <property type="entry name" value="Tail_dom"/>
</dbReference>
<evidence type="ECO:0000259" key="1">
    <source>
        <dbReference type="Pfam" id="PF06605"/>
    </source>
</evidence>
<feature type="domain" description="Tail spike" evidence="1">
    <location>
        <begin position="140"/>
        <end position="362"/>
    </location>
</feature>
<organism evidence="2 3">
    <name type="scientific">Enterococcus phage phiSHEF4</name>
    <dbReference type="NCBI Taxonomy" id="2030923"/>
    <lineage>
        <taxon>Viruses</taxon>
        <taxon>Duplodnaviria</taxon>
        <taxon>Heunggongvirae</taxon>
        <taxon>Uroviricota</taxon>
        <taxon>Caudoviricetes</taxon>
        <taxon>Efquatrovirus</taxon>
        <taxon>Efquatrovirus SHEF4</taxon>
    </lineage>
</organism>
<dbReference type="EMBL" id="MF678789">
    <property type="protein sequence ID" value="ASZ75602.1"/>
    <property type="molecule type" value="Genomic_DNA"/>
</dbReference>
<reference evidence="2 3" key="1">
    <citation type="submission" date="2017-08" db="EMBL/GenBank/DDBJ databases">
        <title>Sequence of Bacteriophage phiSHEF4, isolated from wastewater withtarget organism Enterococcus faecalis EF3.</title>
        <authorList>
            <person name="Stafford G.P."/>
            <person name="Al-Zubidi M.I."/>
        </authorList>
    </citation>
    <scope>NUCLEOTIDE SEQUENCE [LARGE SCALE GENOMIC DNA]</scope>
</reference>
<sequence length="755" mass="84773">MGGVIATLNGGNKMDFYVTDREFTLKTITSTEGDTTFKVVSSKDTIDLSTASRRLDIDISFTKDTTDKAKEYFKVGNYLLYKDLNNKFIWATVMKATHDPLNQVRSLELEVASLDLLNETVPEYSADKPYTAKEYIEMFTWDSGYIVGINEIPTLKRTLKWESSMTALERIQSVATQFDNAELEFSYDFDGNKLIQRKINIYKRRGKETNHTLYVNKDINSITTEEDIYSLLNSAHPVGGTPEGKDEPITLKGFNWTDPYKRFTVDPKGGYVYDTQNIKEWSRTNTRSHYFMQELQFEAMSQQKLLDATILHLKKYSKPIVSYNVDIANIPYQLEVGDTLKLIDENEKLYLQSRVQVLEYDYTTNTCEATLSDFVRLESGISDELRKLANDLQANLNKGIKSVPKVYVQPDLPVNAKEGDIWWVSTTEQQDYEVRAIDNGLISGYKVFRGGQWVEQTIDQSILNIETLNAVNINGSIINGSEFITTWNKTTGDVRKVGSAKLSEGTLGIENYTYATHNGIETLRKLDISTIYNSDISNFAQSYDMETGLNITRTSTAKLVDGTIDIATTYPSGSPKPNSYTVLNGEGITVNRKKPFGAFFGAGPNLDKAGNNNLLRIGPYSGADFNTSTYEVQQTIIFNPNRDAFQILRDCTLKIDVTLRHQGDGTSSQSPYVYTAIVVDQDISKLTSKPEYGYIQAIGSYGSNVPNLRFISGGSYVVNFKKGDFGALRLSLASGKYSFISSVPSMQITEVFSID</sequence>
<dbReference type="Proteomes" id="UP000223069">
    <property type="component" value="Segment"/>
</dbReference>
<dbReference type="Pfam" id="PF06605">
    <property type="entry name" value="Prophage_tail"/>
    <property type="match status" value="1"/>
</dbReference>
<gene>
    <name evidence="2" type="ORF">phiSHEF4_09</name>
</gene>
<evidence type="ECO:0000313" key="3">
    <source>
        <dbReference type="Proteomes" id="UP000223069"/>
    </source>
</evidence>
<dbReference type="OrthoDB" id="1323at10239"/>
<dbReference type="NCBIfam" id="TIGR01665">
    <property type="entry name" value="put_anti_recept"/>
    <property type="match status" value="1"/>
</dbReference>
<keyword evidence="3" id="KW-1185">Reference proteome</keyword>
<evidence type="ECO:0000313" key="2">
    <source>
        <dbReference type="EMBL" id="ASZ75602.1"/>
    </source>
</evidence>
<proteinExistence type="predicted"/>
<protein>
    <recommendedName>
        <fullName evidence="1">Tail spike domain-containing protein</fullName>
    </recommendedName>
</protein>